<name>A0A4Z2IK13_9TELE</name>
<protein>
    <submittedName>
        <fullName evidence="2">Uncharacterized protein</fullName>
    </submittedName>
</protein>
<evidence type="ECO:0000313" key="3">
    <source>
        <dbReference type="Proteomes" id="UP000314294"/>
    </source>
</evidence>
<comment type="caution">
    <text evidence="2">The sequence shown here is derived from an EMBL/GenBank/DDBJ whole genome shotgun (WGS) entry which is preliminary data.</text>
</comment>
<organism evidence="2 3">
    <name type="scientific">Liparis tanakae</name>
    <name type="common">Tanaka's snailfish</name>
    <dbReference type="NCBI Taxonomy" id="230148"/>
    <lineage>
        <taxon>Eukaryota</taxon>
        <taxon>Metazoa</taxon>
        <taxon>Chordata</taxon>
        <taxon>Craniata</taxon>
        <taxon>Vertebrata</taxon>
        <taxon>Euteleostomi</taxon>
        <taxon>Actinopterygii</taxon>
        <taxon>Neopterygii</taxon>
        <taxon>Teleostei</taxon>
        <taxon>Neoteleostei</taxon>
        <taxon>Acanthomorphata</taxon>
        <taxon>Eupercaria</taxon>
        <taxon>Perciformes</taxon>
        <taxon>Cottioidei</taxon>
        <taxon>Cottales</taxon>
        <taxon>Liparidae</taxon>
        <taxon>Liparis</taxon>
    </lineage>
</organism>
<feature type="compositionally biased region" description="Polar residues" evidence="1">
    <location>
        <begin position="1"/>
        <end position="15"/>
    </location>
</feature>
<gene>
    <name evidence="2" type="ORF">EYF80_011549</name>
</gene>
<evidence type="ECO:0000256" key="1">
    <source>
        <dbReference type="SAM" id="MobiDB-lite"/>
    </source>
</evidence>
<sequence length="92" mass="9677">MGSTGQAVHVQNGSTPGPPLSFGRDGEEVLGRTALFLLTAARSFRSGAVKWSVVGRNTSLNAEPQTDGSEERGCDWSSRALGSLCGKYSTCR</sequence>
<dbReference type="EMBL" id="SRLO01000075">
    <property type="protein sequence ID" value="TNN78309.1"/>
    <property type="molecule type" value="Genomic_DNA"/>
</dbReference>
<dbReference type="AlphaFoldDB" id="A0A4Z2IK13"/>
<evidence type="ECO:0000313" key="2">
    <source>
        <dbReference type="EMBL" id="TNN78309.1"/>
    </source>
</evidence>
<reference evidence="2 3" key="1">
    <citation type="submission" date="2019-03" db="EMBL/GenBank/DDBJ databases">
        <title>First draft genome of Liparis tanakae, snailfish: a comprehensive survey of snailfish specific genes.</title>
        <authorList>
            <person name="Kim W."/>
            <person name="Song I."/>
            <person name="Jeong J.-H."/>
            <person name="Kim D."/>
            <person name="Kim S."/>
            <person name="Ryu S."/>
            <person name="Song J.Y."/>
            <person name="Lee S.K."/>
        </authorList>
    </citation>
    <scope>NUCLEOTIDE SEQUENCE [LARGE SCALE GENOMIC DNA]</scope>
    <source>
        <tissue evidence="2">Muscle</tissue>
    </source>
</reference>
<proteinExistence type="predicted"/>
<keyword evidence="3" id="KW-1185">Reference proteome</keyword>
<dbReference type="Proteomes" id="UP000314294">
    <property type="component" value="Unassembled WGS sequence"/>
</dbReference>
<accession>A0A4Z2IK13</accession>
<feature type="region of interest" description="Disordered" evidence="1">
    <location>
        <begin position="1"/>
        <end position="25"/>
    </location>
</feature>